<organism evidence="1">
    <name type="scientific">Cowpox virus</name>
    <name type="common">CPV</name>
    <dbReference type="NCBI Taxonomy" id="10243"/>
    <lineage>
        <taxon>Viruses</taxon>
        <taxon>Varidnaviria</taxon>
        <taxon>Bamfordvirae</taxon>
        <taxon>Nucleocytoviricota</taxon>
        <taxon>Pokkesviricetes</taxon>
        <taxon>Chitovirales</taxon>
        <taxon>Poxviridae</taxon>
        <taxon>Chordopoxvirinae</taxon>
        <taxon>Orthopoxvirus</taxon>
        <taxon>Orthopoxvirus cowpox</taxon>
    </lineage>
</organism>
<organismHost>
    <name type="scientific">Microtus agrestis</name>
    <name type="common">Short-tailed field vole</name>
    <dbReference type="NCBI Taxonomy" id="29092"/>
</organismHost>
<protein>
    <submittedName>
        <fullName evidence="1">CPXV004 protein</fullName>
    </submittedName>
</protein>
<organismHost>
    <name type="scientific">Bos taurus</name>
    <name type="common">Bovine</name>
    <dbReference type="NCBI Taxonomy" id="9913"/>
</organismHost>
<organismHost>
    <name type="scientific">Homo sapiens</name>
    <name type="common">Human</name>
    <dbReference type="NCBI Taxonomy" id="9606"/>
</organismHost>
<evidence type="ECO:0000313" key="1">
    <source>
        <dbReference type="EMBL" id="QEM24886.1"/>
    </source>
</evidence>
<proteinExistence type="predicted"/>
<organismHost>
    <name type="scientific">Felis catus</name>
    <name type="common">Cat</name>
    <name type="synonym">Felis silvestris catus</name>
    <dbReference type="NCBI Taxonomy" id="9685"/>
</organismHost>
<name>A0A1X9T8L4_COWPX</name>
<sequence>MIAVLDDSISSPYNKLEYIFYFYEKLIIVFIYGLKTYYKKWVGYWELELVISLCVSQLPGIWLSTSRTLPT</sequence>
<organismHost>
    <name type="scientific">Mus musculus</name>
    <name type="common">Mouse</name>
    <dbReference type="NCBI Taxonomy" id="10090"/>
</organismHost>
<dbReference type="EMBL" id="KY549150">
    <property type="protein sequence ID" value="QEM24886.1"/>
    <property type="molecule type" value="Genomic_DNA"/>
</dbReference>
<reference evidence="1" key="1">
    <citation type="journal article" date="2017" name="Viruses">
        <title>Cowpox virus: What's in a Name?</title>
        <authorList>
            <person name="Mauldin M.R."/>
            <person name="Antwerpen M."/>
            <person name="Emerson G.L."/>
            <person name="Li Y."/>
            <person name="Zoeller G."/>
            <person name="Carroll D.S."/>
            <person name="Meyer H."/>
        </authorList>
    </citation>
    <scope>NUCLEOTIDE SEQUENCE [LARGE SCALE GENOMIC DNA]</scope>
    <source>
        <strain evidence="1">CPXV_K4207</strain>
    </source>
</reference>
<gene>
    <name evidence="1" type="ORF">CPXV004</name>
</gene>
<dbReference type="Proteomes" id="UP000324967">
    <property type="component" value="Segment"/>
</dbReference>
<organismHost>
    <name type="scientific">Myodes glareolus</name>
    <name type="common">Bank vole</name>
    <name type="synonym">Clethrionomys glareolus</name>
    <dbReference type="NCBI Taxonomy" id="447135"/>
</organismHost>
<accession>A0A1X9T8L4</accession>
<organismHost>
    <name type="scientific">Loxodonta africana</name>
    <name type="common">African elephant</name>
    <dbReference type="NCBI Taxonomy" id="9785"/>
</organismHost>
<organismHost>
    <name type="scientific">Apodemus sylvaticus</name>
    <name type="common">European woodmouse</name>
    <dbReference type="NCBI Taxonomy" id="10129"/>
</organismHost>